<dbReference type="PANTHER" id="PTHR35579">
    <property type="entry name" value="CRISPR SYSTEM CMS ENDORIBONUCLEASE CSM3"/>
    <property type="match status" value="1"/>
</dbReference>
<evidence type="ECO:0000256" key="1">
    <source>
        <dbReference type="ARBA" id="ARBA00023118"/>
    </source>
</evidence>
<evidence type="ECO:0000256" key="2">
    <source>
        <dbReference type="SAM" id="MobiDB-lite"/>
    </source>
</evidence>
<dbReference type="InterPro" id="IPR052216">
    <property type="entry name" value="CRISPR_Csm3_endoribonuclease"/>
</dbReference>
<feature type="region of interest" description="Disordered" evidence="2">
    <location>
        <begin position="1"/>
        <end position="34"/>
    </location>
</feature>
<keyword evidence="5" id="KW-1185">Reference proteome</keyword>
<evidence type="ECO:0000313" key="4">
    <source>
        <dbReference type="EMBL" id="MCJ2542404.1"/>
    </source>
</evidence>
<feature type="domain" description="CRISPR type III-associated protein" evidence="3">
    <location>
        <begin position="69"/>
        <end position="283"/>
    </location>
</feature>
<feature type="compositionally biased region" description="Polar residues" evidence="2">
    <location>
        <begin position="14"/>
        <end position="33"/>
    </location>
</feature>
<reference evidence="4" key="1">
    <citation type="submission" date="2021-02" db="EMBL/GenBank/DDBJ databases">
        <title>The CRISPR/cas machinery reduction and long-range gene transfer in the hot spring cyanobacterium Synechococcus.</title>
        <authorList>
            <person name="Dvorak P."/>
            <person name="Jahodarova E."/>
            <person name="Hasler P."/>
            <person name="Poulickova A."/>
        </authorList>
    </citation>
    <scope>NUCLEOTIDE SEQUENCE</scope>
    <source>
        <strain evidence="4">Rupite</strain>
    </source>
</reference>
<organism evidence="4 5">
    <name type="scientific">Thermostichus vulcanus str. 'Rupite'</name>
    <dbReference type="NCBI Taxonomy" id="2813851"/>
    <lineage>
        <taxon>Bacteria</taxon>
        <taxon>Bacillati</taxon>
        <taxon>Cyanobacteriota</taxon>
        <taxon>Cyanophyceae</taxon>
        <taxon>Thermostichales</taxon>
        <taxon>Thermostichaceae</taxon>
        <taxon>Thermostichus</taxon>
    </lineage>
</organism>
<proteinExistence type="predicted"/>
<gene>
    <name evidence="4" type="ORF">JX360_05705</name>
</gene>
<dbReference type="Proteomes" id="UP000830835">
    <property type="component" value="Unassembled WGS sequence"/>
</dbReference>
<dbReference type="PANTHER" id="PTHR35579:SF3">
    <property type="entry name" value="CRISPR SYSTEM CMS ENDORIBONUCLEASE CSM3"/>
    <property type="match status" value="1"/>
</dbReference>
<dbReference type="EMBL" id="JAFIRA010000010">
    <property type="protein sequence ID" value="MCJ2542404.1"/>
    <property type="molecule type" value="Genomic_DNA"/>
</dbReference>
<dbReference type="InterPro" id="IPR005537">
    <property type="entry name" value="RAMP_III_fam"/>
</dbReference>
<dbReference type="Pfam" id="PF03787">
    <property type="entry name" value="RAMPs"/>
    <property type="match status" value="1"/>
</dbReference>
<accession>A0ABT0C9E5</accession>
<keyword evidence="1" id="KW-0051">Antiviral defense</keyword>
<comment type="caution">
    <text evidence="4">The sequence shown here is derived from an EMBL/GenBank/DDBJ whole genome shotgun (WGS) entry which is preliminary data.</text>
</comment>
<protein>
    <submittedName>
        <fullName evidence="4">CRISPR-associated protein</fullName>
    </submittedName>
</protein>
<evidence type="ECO:0000259" key="3">
    <source>
        <dbReference type="Pfam" id="PF03787"/>
    </source>
</evidence>
<sequence>MTRGPRGLPHQTHHPTTLQPNQNQNMGSQSVSSKPYELIPFPKESPKLERPAGHAKFHADRLHGTLFLTLTVQTAVHVSTGFLALGSDVGVRGIPLLKTMTTTPDQKLKIQGSSLKGAIRAMYEAITNSTLAVITNKYRSQIPPDRHPCRKKEQLCPASRVFGALDWQGLVEFSDAIAVSAGSSGGSLPALYRPRPDQRRAYFQNGKAAGRKFYYAQTEALDAGNGGTPTQQAAKKTVFKTQIHFKNLTSAELGTLLTVLGQDPNHPMLLKLGGGKPVGLGSIQITIDKIERPANLKDRYSSYVAPASDILEGETLKAFIQKQIKATQGYILPGQLKQLSSILNPTALRKPPSGVY</sequence>
<evidence type="ECO:0000313" key="5">
    <source>
        <dbReference type="Proteomes" id="UP000830835"/>
    </source>
</evidence>
<name>A0ABT0C9E5_THEVL</name>